<dbReference type="InterPro" id="IPR000873">
    <property type="entry name" value="AMP-dep_synth/lig_dom"/>
</dbReference>
<keyword evidence="2" id="KW-0067">ATP-binding</keyword>
<comment type="caution">
    <text evidence="4">The sequence shown here is derived from an EMBL/GenBank/DDBJ whole genome shotgun (WGS) entry which is preliminary data.</text>
</comment>
<evidence type="ECO:0000259" key="3">
    <source>
        <dbReference type="Pfam" id="PF00501"/>
    </source>
</evidence>
<proteinExistence type="predicted"/>
<accession>A0A4R2RZZ1</accession>
<evidence type="ECO:0000256" key="1">
    <source>
        <dbReference type="ARBA" id="ARBA00022741"/>
    </source>
</evidence>
<gene>
    <name evidence="4" type="ORF">EDD57_11263</name>
</gene>
<dbReference type="GO" id="GO:0016020">
    <property type="term" value="C:membrane"/>
    <property type="evidence" value="ECO:0007669"/>
    <property type="project" value="TreeGrafter"/>
</dbReference>
<dbReference type="AlphaFoldDB" id="A0A4R2RZZ1"/>
<evidence type="ECO:0000313" key="4">
    <source>
        <dbReference type="EMBL" id="TCP69198.1"/>
    </source>
</evidence>
<dbReference type="Pfam" id="PF00501">
    <property type="entry name" value="AMP-binding"/>
    <property type="match status" value="1"/>
</dbReference>
<feature type="domain" description="AMP-dependent synthetase/ligase" evidence="3">
    <location>
        <begin position="12"/>
        <end position="177"/>
    </location>
</feature>
<dbReference type="EMBL" id="SLXV01000012">
    <property type="protein sequence ID" value="TCP69198.1"/>
    <property type="molecule type" value="Genomic_DNA"/>
</dbReference>
<dbReference type="Gene3D" id="3.40.50.12780">
    <property type="entry name" value="N-terminal domain of ligase-like"/>
    <property type="match status" value="1"/>
</dbReference>
<evidence type="ECO:0000256" key="2">
    <source>
        <dbReference type="ARBA" id="ARBA00022840"/>
    </source>
</evidence>
<dbReference type="PANTHER" id="PTHR43272">
    <property type="entry name" value="LONG-CHAIN-FATTY-ACID--COA LIGASE"/>
    <property type="match status" value="1"/>
</dbReference>
<dbReference type="GO" id="GO:0004467">
    <property type="term" value="F:long-chain fatty acid-CoA ligase activity"/>
    <property type="evidence" value="ECO:0007669"/>
    <property type="project" value="TreeGrafter"/>
</dbReference>
<keyword evidence="5" id="KW-1185">Reference proteome</keyword>
<dbReference type="OrthoDB" id="9803968at2"/>
<protein>
    <submittedName>
        <fullName evidence="4">Long-subunit acyl-CoA synthetase (AMP-forming)</fullName>
    </submittedName>
</protein>
<keyword evidence="1" id="KW-0547">Nucleotide-binding</keyword>
<dbReference type="InterPro" id="IPR042099">
    <property type="entry name" value="ANL_N_sf"/>
</dbReference>
<dbReference type="PANTHER" id="PTHR43272:SF33">
    <property type="entry name" value="AMP-BINDING DOMAIN-CONTAINING PROTEIN-RELATED"/>
    <property type="match status" value="1"/>
</dbReference>
<dbReference type="Proteomes" id="UP000294746">
    <property type="component" value="Unassembled WGS sequence"/>
</dbReference>
<dbReference type="SUPFAM" id="SSF56801">
    <property type="entry name" value="Acetyl-CoA synthetase-like"/>
    <property type="match status" value="1"/>
</dbReference>
<dbReference type="GO" id="GO:0005524">
    <property type="term" value="F:ATP binding"/>
    <property type="evidence" value="ECO:0007669"/>
    <property type="project" value="UniProtKB-KW"/>
</dbReference>
<reference evidence="4 5" key="1">
    <citation type="submission" date="2019-03" db="EMBL/GenBank/DDBJ databases">
        <title>Genomic Encyclopedia of Type Strains, Phase IV (KMG-IV): sequencing the most valuable type-strain genomes for metagenomic binning, comparative biology and taxonomic classification.</title>
        <authorList>
            <person name="Goeker M."/>
        </authorList>
    </citation>
    <scope>NUCLEOTIDE SEQUENCE [LARGE SCALE GENOMIC DNA]</scope>
    <source>
        <strain evidence="4 5">DSM 46831</strain>
    </source>
</reference>
<dbReference type="RefSeq" id="WP_131848517.1">
    <property type="nucleotide sequence ID" value="NZ_SLXV01000012.1"/>
</dbReference>
<sequence length="423" mass="47894">MKPHNIIELLSRIVKHHPENPALCWHKQEKERVYTYKQLWYQIHDVAYGLQKLGIQAGSKVAIYARSNPRAIICDLAILALGGISVPIDPLRSKEQIVELIQHADITSILIENPGMLEEIQYLLPHMKHVALLTGRSFQVGAVTFDTMVQLGQTVSNDAYNLPYPSIQQQDPATIIYLFADDRIRALTYSHGNILQLVHSLSYLLPISEEDQFLSCLPYSCFIERLVGHFYPLLSGSSISYLDLKNGLYPHTETNYSTICLQTPESLQQLERDLQQTESPTTTLKKIILSRIRNAVIDRFTKNAVPKKLGEHLRCLISTEPLPYPFPTIEEHLQGSIFELFGTEDCPVIAVGKSHGDDEKMFIPLPSVDVRVSTDSELLVKSQMIRMEELSSDPDYESNMKNGWLSTGTHVILTARGYIQKQI</sequence>
<name>A0A4R2RZZ1_9BACL</name>
<evidence type="ECO:0000313" key="5">
    <source>
        <dbReference type="Proteomes" id="UP000294746"/>
    </source>
</evidence>
<organism evidence="4 5">
    <name type="scientific">Baia soyae</name>
    <dbReference type="NCBI Taxonomy" id="1544746"/>
    <lineage>
        <taxon>Bacteria</taxon>
        <taxon>Bacillati</taxon>
        <taxon>Bacillota</taxon>
        <taxon>Bacilli</taxon>
        <taxon>Bacillales</taxon>
        <taxon>Thermoactinomycetaceae</taxon>
        <taxon>Baia</taxon>
    </lineage>
</organism>